<keyword evidence="3" id="KW-1185">Reference proteome</keyword>
<evidence type="ECO:0000313" key="3">
    <source>
        <dbReference type="Proteomes" id="UP001334804"/>
    </source>
</evidence>
<evidence type="ECO:0000256" key="1">
    <source>
        <dbReference type="SAM" id="MobiDB-lite"/>
    </source>
</evidence>
<dbReference type="RefSeq" id="WP_326564521.1">
    <property type="nucleotide sequence ID" value="NZ_CP109071.1"/>
</dbReference>
<organism evidence="2 3">
    <name type="scientific">Micromonospora peucetia</name>
    <dbReference type="NCBI Taxonomy" id="47871"/>
    <lineage>
        <taxon>Bacteria</taxon>
        <taxon>Bacillati</taxon>
        <taxon>Actinomycetota</taxon>
        <taxon>Actinomycetes</taxon>
        <taxon>Micromonosporales</taxon>
        <taxon>Micromonosporaceae</taxon>
        <taxon>Micromonospora</taxon>
    </lineage>
</organism>
<dbReference type="EMBL" id="CP109071">
    <property type="protein sequence ID" value="WSA34515.1"/>
    <property type="molecule type" value="Genomic_DNA"/>
</dbReference>
<evidence type="ECO:0000313" key="2">
    <source>
        <dbReference type="EMBL" id="WSA34515.1"/>
    </source>
</evidence>
<gene>
    <name evidence="2" type="ORF">OIE14_10975</name>
</gene>
<name>A0ABZ1EJV8_9ACTN</name>
<dbReference type="Proteomes" id="UP001334804">
    <property type="component" value="Chromosome"/>
</dbReference>
<sequence length="213" mass="22634">MNPNPSAVDHLGRCRLNDGYRSPASERPAPPADKVTTPAVDLTPAVTTGRALLAAGWIYDATSPMADDTTIRTLLHPTGREIHARTVDGDEMTDLTLTGLTLEQVAGAITGAGLAPADDAITVLPAPETPTPPTPRERLAAELHAYADAVAAGTVDVPALRIVQDGDYRLRVVPRVLHDVLCRWRVASAQETEPVVLHCHGCGLCYLKSEVAR</sequence>
<accession>A0ABZ1EJV8</accession>
<reference evidence="2 3" key="1">
    <citation type="submission" date="2022-10" db="EMBL/GenBank/DDBJ databases">
        <title>The complete genomes of actinobacterial strains from the NBC collection.</title>
        <authorList>
            <person name="Joergensen T.S."/>
            <person name="Alvarez Arevalo M."/>
            <person name="Sterndorff E.B."/>
            <person name="Faurdal D."/>
            <person name="Vuksanovic O."/>
            <person name="Mourched A.-S."/>
            <person name="Charusanti P."/>
            <person name="Shaw S."/>
            <person name="Blin K."/>
            <person name="Weber T."/>
        </authorList>
    </citation>
    <scope>NUCLEOTIDE SEQUENCE [LARGE SCALE GENOMIC DNA]</scope>
    <source>
        <strain evidence="2 3">NBC 01809</strain>
    </source>
</reference>
<feature type="region of interest" description="Disordered" evidence="1">
    <location>
        <begin position="1"/>
        <end position="36"/>
    </location>
</feature>
<proteinExistence type="predicted"/>
<protein>
    <submittedName>
        <fullName evidence="2">Uncharacterized protein</fullName>
    </submittedName>
</protein>